<proteinExistence type="predicted"/>
<reference evidence="1 2" key="1">
    <citation type="submission" date="2020-05" db="EMBL/GenBank/DDBJ databases">
        <authorList>
            <person name="Casaregola S."/>
            <person name="Devillers H."/>
            <person name="Grondin C."/>
        </authorList>
    </citation>
    <scope>NUCLEOTIDE SEQUENCE [LARGE SCALE GENOMIC DNA]</scope>
    <source>
        <strain evidence="1 2">CLIB 1767</strain>
    </source>
</reference>
<sequence length="329" mass="38609">MEHDIIAALRFLNVNSKHLLSDPHNRVSSFRAKTLAELCARNFYRSLTSSDITLKKQLELFQKIPNIYVASMIMNYIPSINTMSSIFTPHWILEQYFCDQNDILDRIDQQYRIDDSGDALSSIIQMFNDLDKVKRYPFKINIHLYSYLSQTERLAQLKNLCEVSFYEQNPEILEKTILGWLTCIKVNVKTWSSVTRLNIPFLRDPKILFKLLYYIPSLDMVTVGIESNIIQNIPVLRHCLVSHSLGQEYISKRKLEDDYPTPIEIRTKTFPSKVVRTVRDGINIYYLTVPLNTIEKARQIEEHTVKKAPKPKRQLNKSRINSKFLERFK</sequence>
<accession>A0A8H2VC98</accession>
<comment type="caution">
    <text evidence="1">The sequence shown here is derived from an EMBL/GenBank/DDBJ whole genome shotgun (WGS) entry which is preliminary data.</text>
</comment>
<keyword evidence="2" id="KW-1185">Reference proteome</keyword>
<protein>
    <submittedName>
        <fullName evidence="1">Uncharacterized protein</fullName>
    </submittedName>
</protein>
<organism evidence="1 2">
    <name type="scientific">Maudiozyma barnettii</name>
    <dbReference type="NCBI Taxonomy" id="61262"/>
    <lineage>
        <taxon>Eukaryota</taxon>
        <taxon>Fungi</taxon>
        <taxon>Dikarya</taxon>
        <taxon>Ascomycota</taxon>
        <taxon>Saccharomycotina</taxon>
        <taxon>Saccharomycetes</taxon>
        <taxon>Saccharomycetales</taxon>
        <taxon>Saccharomycetaceae</taxon>
        <taxon>Maudiozyma</taxon>
    </lineage>
</organism>
<dbReference type="OrthoDB" id="10345184at2759"/>
<dbReference type="AlphaFoldDB" id="A0A8H2VC98"/>
<dbReference type="Proteomes" id="UP000644660">
    <property type="component" value="Unassembled WGS sequence"/>
</dbReference>
<evidence type="ECO:0000313" key="2">
    <source>
        <dbReference type="Proteomes" id="UP000644660"/>
    </source>
</evidence>
<dbReference type="GeneID" id="64855746"/>
<dbReference type="RefSeq" id="XP_041404652.1">
    <property type="nucleotide sequence ID" value="XM_041548718.1"/>
</dbReference>
<name>A0A8H2VC98_9SACH</name>
<evidence type="ECO:0000313" key="1">
    <source>
        <dbReference type="EMBL" id="CAB4252614.1"/>
    </source>
</evidence>
<gene>
    <name evidence="1" type="ORF">KABA2_02S00396</name>
</gene>
<dbReference type="EMBL" id="CAEFZW010000002">
    <property type="protein sequence ID" value="CAB4252614.1"/>
    <property type="molecule type" value="Genomic_DNA"/>
</dbReference>